<dbReference type="RefSeq" id="WP_066785477.1">
    <property type="nucleotide sequence ID" value="NZ_CP014806.1"/>
</dbReference>
<name>A0A143H9N6_9BACL</name>
<keyword evidence="3" id="KW-1185">Reference proteome</keyword>
<dbReference type="AlphaFoldDB" id="A0A143H9N6"/>
<evidence type="ECO:0000313" key="2">
    <source>
        <dbReference type="EMBL" id="AMW98444.1"/>
    </source>
</evidence>
<protein>
    <submittedName>
        <fullName evidence="2">Uncharacterized protein</fullName>
    </submittedName>
</protein>
<dbReference type="Proteomes" id="UP000076021">
    <property type="component" value="Chromosome"/>
</dbReference>
<dbReference type="KEGG" id="rst:ATY39_02745"/>
<sequence length="169" mass="19830">MEAIDILKREKERITKLLNRTNSQISEFNEEIIRLKKEIVDYEETIKNIDATIIKSGVDSQNYPLFKKIERERKEAVTGDYISLRVPKPGDVPIVEFNGEVLENFESIKFVWITRGMGMDDPIIICPYFLDIQGLRTLDVDGEQQYECYRIGLGKETEVEKFRKIYEKD</sequence>
<gene>
    <name evidence="2" type="ORF">ATY39_02745</name>
</gene>
<proteinExistence type="predicted"/>
<reference evidence="2 3" key="1">
    <citation type="journal article" date="2016" name="Genome Announc.">
        <title>Whole-Genome Sequence of Rummeliibacillus stabekisii Strain PP9 Isolated from Antarctic Soil.</title>
        <authorList>
            <person name="da Mota F.F."/>
            <person name="Vollu R.E."/>
            <person name="Jurelevicius D."/>
            <person name="Seldin L."/>
        </authorList>
    </citation>
    <scope>NUCLEOTIDE SEQUENCE [LARGE SCALE GENOMIC DNA]</scope>
    <source>
        <strain evidence="2 3">PP9</strain>
    </source>
</reference>
<dbReference type="STRING" id="241244.ATY39_02745"/>
<dbReference type="EMBL" id="CP014806">
    <property type="protein sequence ID" value="AMW98444.1"/>
    <property type="molecule type" value="Genomic_DNA"/>
</dbReference>
<reference evidence="3" key="2">
    <citation type="submission" date="2016-03" db="EMBL/GenBank/DDBJ databases">
        <authorList>
            <person name="Ploux O."/>
        </authorList>
    </citation>
    <scope>NUCLEOTIDE SEQUENCE [LARGE SCALE GENOMIC DNA]</scope>
    <source>
        <strain evidence="3">PP9</strain>
    </source>
</reference>
<feature type="coiled-coil region" evidence="1">
    <location>
        <begin position="4"/>
        <end position="52"/>
    </location>
</feature>
<organism evidence="2 3">
    <name type="scientific">Rummeliibacillus stabekisii</name>
    <dbReference type="NCBI Taxonomy" id="241244"/>
    <lineage>
        <taxon>Bacteria</taxon>
        <taxon>Bacillati</taxon>
        <taxon>Bacillota</taxon>
        <taxon>Bacilli</taxon>
        <taxon>Bacillales</taxon>
        <taxon>Caryophanaceae</taxon>
        <taxon>Rummeliibacillus</taxon>
    </lineage>
</organism>
<evidence type="ECO:0000256" key="1">
    <source>
        <dbReference type="SAM" id="Coils"/>
    </source>
</evidence>
<keyword evidence="1" id="KW-0175">Coiled coil</keyword>
<evidence type="ECO:0000313" key="3">
    <source>
        <dbReference type="Proteomes" id="UP000076021"/>
    </source>
</evidence>
<accession>A0A143H9N6</accession>
<dbReference type="OrthoDB" id="10015172at2"/>